<dbReference type="PROSITE" id="PS00086">
    <property type="entry name" value="CYTOCHROME_P450"/>
    <property type="match status" value="1"/>
</dbReference>
<comment type="similarity">
    <text evidence="1 8">Belongs to the cytochrome P450 family.</text>
</comment>
<dbReference type="Pfam" id="PF00067">
    <property type="entry name" value="p450"/>
    <property type="match status" value="1"/>
</dbReference>
<evidence type="ECO:0000256" key="3">
    <source>
        <dbReference type="ARBA" id="ARBA00022723"/>
    </source>
</evidence>
<evidence type="ECO:0000313" key="10">
    <source>
        <dbReference type="EMBL" id="ACB95435.1"/>
    </source>
</evidence>
<protein>
    <submittedName>
        <fullName evidence="10">Cytochrome P450</fullName>
    </submittedName>
</protein>
<evidence type="ECO:0000256" key="9">
    <source>
        <dbReference type="SAM" id="Phobius"/>
    </source>
</evidence>
<organism evidence="10 11">
    <name type="scientific">Beijerinckia indica subsp. indica (strain ATCC 9039 / DSM 1715 / NCIMB 8712)</name>
    <dbReference type="NCBI Taxonomy" id="395963"/>
    <lineage>
        <taxon>Bacteria</taxon>
        <taxon>Pseudomonadati</taxon>
        <taxon>Pseudomonadota</taxon>
        <taxon>Alphaproteobacteria</taxon>
        <taxon>Hyphomicrobiales</taxon>
        <taxon>Beijerinckiaceae</taxon>
        <taxon>Beijerinckia</taxon>
    </lineage>
</organism>
<reference evidence="11" key="1">
    <citation type="submission" date="2008-03" db="EMBL/GenBank/DDBJ databases">
        <title>Complete sequence of chromosome of Beijerinckia indica subsp. indica ATCC 9039.</title>
        <authorList>
            <consortium name="US DOE Joint Genome Institute"/>
            <person name="Copeland A."/>
            <person name="Lucas S."/>
            <person name="Lapidus A."/>
            <person name="Glavina del Rio T."/>
            <person name="Dalin E."/>
            <person name="Tice H."/>
            <person name="Bruce D."/>
            <person name="Goodwin L."/>
            <person name="Pitluck S."/>
            <person name="LaButti K."/>
            <person name="Schmutz J."/>
            <person name="Larimer F."/>
            <person name="Land M."/>
            <person name="Hauser L."/>
            <person name="Kyrpides N."/>
            <person name="Mikhailova N."/>
            <person name="Dunfield P.F."/>
            <person name="Dedysh S.N."/>
            <person name="Liesack W."/>
            <person name="Saw J.H."/>
            <person name="Alam M."/>
            <person name="Chen Y."/>
            <person name="Murrell J.C."/>
            <person name="Richardson P."/>
        </authorList>
    </citation>
    <scope>NUCLEOTIDE SEQUENCE [LARGE SCALE GENOMIC DNA]</scope>
    <source>
        <strain evidence="11">ATCC 9039 / DSM 1715 / NCIMB 8712</strain>
    </source>
</reference>
<keyword evidence="5 7" id="KW-0408">Iron</keyword>
<dbReference type="InterPro" id="IPR002401">
    <property type="entry name" value="Cyt_P450_E_grp-I"/>
</dbReference>
<evidence type="ECO:0000256" key="6">
    <source>
        <dbReference type="ARBA" id="ARBA00023033"/>
    </source>
</evidence>
<dbReference type="Gene3D" id="1.10.630.10">
    <property type="entry name" value="Cytochrome P450"/>
    <property type="match status" value="1"/>
</dbReference>
<sequence length="458" mass="51720">MNSATAPIMTKDSPGIAVNHESTLHFLRKIISNPLQTIPPEAFHEPLVYSDIGGKPRIYLSDPAIIQDVFINKADFIVKGTMVQRILGPALGNGLLTTDEGSNWRRQRQSIGPEFQHARLLDFQAEMIKAAERTRDRWSALGSQAQIDLRHEMMLTTFDVIGETMLSGRQEMDVFAIEQDIATYLKAAGWLMALEIMHAPAWTPFPGRRRSMAAARSMRQAVVAMVARRRKENSRRDDLVSRLLATQDLESGKSMSDEEITDNLLTFIAAGHETTAQGLSWTFYLLSQHPEIETKVIKEIENVTKGQALRPDHIAQLVYTRQVFSEAIRLYPPVPLFTRKVVKNFTLGDFTIPADAILITPIFAVHRHTSLWDQPDQFIPERFDPEQVKARHRFSFLPFGAGPRTCIGNAFAMMEAVAILAVLLPVFHLVYRSRQAPVPTLQVTLQPKHKLYIQVHGR</sequence>
<dbReference type="GO" id="GO:0004497">
    <property type="term" value="F:monooxygenase activity"/>
    <property type="evidence" value="ECO:0007669"/>
    <property type="project" value="UniProtKB-KW"/>
</dbReference>
<evidence type="ECO:0000313" key="11">
    <source>
        <dbReference type="Proteomes" id="UP000001695"/>
    </source>
</evidence>
<feature type="binding site" description="axial binding residue" evidence="7">
    <location>
        <position position="406"/>
    </location>
    <ligand>
        <name>heme</name>
        <dbReference type="ChEBI" id="CHEBI:30413"/>
    </ligand>
    <ligandPart>
        <name>Fe</name>
        <dbReference type="ChEBI" id="CHEBI:18248"/>
    </ligandPart>
</feature>
<gene>
    <name evidence="10" type="ordered locus">Bind_1807</name>
</gene>
<dbReference type="EMBL" id="CP001016">
    <property type="protein sequence ID" value="ACB95435.1"/>
    <property type="molecule type" value="Genomic_DNA"/>
</dbReference>
<dbReference type="SUPFAM" id="SSF48264">
    <property type="entry name" value="Cytochrome P450"/>
    <property type="match status" value="1"/>
</dbReference>
<dbReference type="OrthoDB" id="9764248at2"/>
<dbReference type="KEGG" id="bid:Bind_1807"/>
<evidence type="ECO:0000256" key="2">
    <source>
        <dbReference type="ARBA" id="ARBA00022617"/>
    </source>
</evidence>
<evidence type="ECO:0000256" key="7">
    <source>
        <dbReference type="PIRSR" id="PIRSR602401-1"/>
    </source>
</evidence>
<dbReference type="Proteomes" id="UP000001695">
    <property type="component" value="Chromosome"/>
</dbReference>
<dbReference type="AlphaFoldDB" id="B2IDJ9"/>
<name>B2IDJ9_BEII9</name>
<dbReference type="GO" id="GO:0020037">
    <property type="term" value="F:heme binding"/>
    <property type="evidence" value="ECO:0007669"/>
    <property type="project" value="InterPro"/>
</dbReference>
<comment type="cofactor">
    <cofactor evidence="7">
        <name>heme</name>
        <dbReference type="ChEBI" id="CHEBI:30413"/>
    </cofactor>
</comment>
<evidence type="ECO:0000256" key="8">
    <source>
        <dbReference type="RuleBase" id="RU000461"/>
    </source>
</evidence>
<dbReference type="HOGENOM" id="CLU_001570_5_1_5"/>
<dbReference type="GO" id="GO:0005506">
    <property type="term" value="F:iron ion binding"/>
    <property type="evidence" value="ECO:0007669"/>
    <property type="project" value="InterPro"/>
</dbReference>
<keyword evidence="9" id="KW-0472">Membrane</keyword>
<dbReference type="PRINTS" id="PR00385">
    <property type="entry name" value="P450"/>
</dbReference>
<dbReference type="InterPro" id="IPR017972">
    <property type="entry name" value="Cyt_P450_CS"/>
</dbReference>
<reference evidence="10 11" key="2">
    <citation type="journal article" date="2010" name="J. Bacteriol.">
        <title>Complete genome sequence of Beijerinckia indica subsp. indica.</title>
        <authorList>
            <person name="Tamas I."/>
            <person name="Dedysh S.N."/>
            <person name="Liesack W."/>
            <person name="Stott M.B."/>
            <person name="Alam M."/>
            <person name="Murrell J.C."/>
            <person name="Dunfield P.F."/>
        </authorList>
    </citation>
    <scope>NUCLEOTIDE SEQUENCE [LARGE SCALE GENOMIC DNA]</scope>
    <source>
        <strain evidence="11">ATCC 9039 / DSM 1715 / NCIMB 8712</strain>
    </source>
</reference>
<dbReference type="PANTHER" id="PTHR24291">
    <property type="entry name" value="CYTOCHROME P450 FAMILY 4"/>
    <property type="match status" value="1"/>
</dbReference>
<keyword evidence="2 7" id="KW-0349">Heme</keyword>
<keyword evidence="9" id="KW-0812">Transmembrane</keyword>
<dbReference type="eggNOG" id="COG2124">
    <property type="taxonomic scope" value="Bacteria"/>
</dbReference>
<keyword evidence="4 8" id="KW-0560">Oxidoreductase</keyword>
<accession>B2IDJ9</accession>
<keyword evidence="9" id="KW-1133">Transmembrane helix</keyword>
<dbReference type="STRING" id="395963.Bind_1807"/>
<evidence type="ECO:0000256" key="1">
    <source>
        <dbReference type="ARBA" id="ARBA00010617"/>
    </source>
</evidence>
<evidence type="ECO:0000256" key="5">
    <source>
        <dbReference type="ARBA" id="ARBA00023004"/>
    </source>
</evidence>
<dbReference type="PRINTS" id="PR00463">
    <property type="entry name" value="EP450I"/>
</dbReference>
<keyword evidence="3 7" id="KW-0479">Metal-binding</keyword>
<dbReference type="InterPro" id="IPR036396">
    <property type="entry name" value="Cyt_P450_sf"/>
</dbReference>
<evidence type="ECO:0000256" key="4">
    <source>
        <dbReference type="ARBA" id="ARBA00023002"/>
    </source>
</evidence>
<feature type="transmembrane region" description="Helical" evidence="9">
    <location>
        <begin position="410"/>
        <end position="431"/>
    </location>
</feature>
<dbReference type="InterPro" id="IPR001128">
    <property type="entry name" value="Cyt_P450"/>
</dbReference>
<dbReference type="InterPro" id="IPR050196">
    <property type="entry name" value="Cytochrome_P450_Monoox"/>
</dbReference>
<keyword evidence="11" id="KW-1185">Reference proteome</keyword>
<dbReference type="GO" id="GO:0016705">
    <property type="term" value="F:oxidoreductase activity, acting on paired donors, with incorporation or reduction of molecular oxygen"/>
    <property type="evidence" value="ECO:0007669"/>
    <property type="project" value="InterPro"/>
</dbReference>
<keyword evidence="6 8" id="KW-0503">Monooxygenase</keyword>
<dbReference type="PANTHER" id="PTHR24291:SF50">
    <property type="entry name" value="BIFUNCTIONAL ALBAFLAVENONE MONOOXYGENASE_TERPENE SYNTHASE"/>
    <property type="match status" value="1"/>
</dbReference>
<proteinExistence type="inferred from homology"/>